<keyword evidence="12" id="KW-0677">Repeat</keyword>
<keyword evidence="10" id="KW-0808">Transferase</keyword>
<comment type="subcellular location">
    <subcellularLocation>
        <location evidence="2">Chromosome</location>
    </subcellularLocation>
    <subcellularLocation>
        <location evidence="3">Cytoplasm</location>
        <location evidence="3">Perinuclear region</location>
    </subcellularLocation>
    <subcellularLocation>
        <location evidence="4">Nucleus</location>
        <location evidence="4">Nucleolus</location>
    </subcellularLocation>
    <subcellularLocation>
        <location evidence="5">Nucleus</location>
        <location evidence="5">Nucleoplasm</location>
    </subcellularLocation>
</comment>
<evidence type="ECO:0000256" key="12">
    <source>
        <dbReference type="ARBA" id="ARBA00022737"/>
    </source>
</evidence>
<dbReference type="GO" id="GO:0090734">
    <property type="term" value="C:site of DNA damage"/>
    <property type="evidence" value="ECO:0007669"/>
    <property type="project" value="TreeGrafter"/>
</dbReference>
<evidence type="ECO:0000313" key="30">
    <source>
        <dbReference type="Proteomes" id="UP000335636"/>
    </source>
</evidence>
<evidence type="ECO:0000256" key="26">
    <source>
        <dbReference type="SAM" id="Coils"/>
    </source>
</evidence>
<evidence type="ECO:0000256" key="3">
    <source>
        <dbReference type="ARBA" id="ARBA00004556"/>
    </source>
</evidence>
<feature type="domain" description="RING-type" evidence="27">
    <location>
        <begin position="7"/>
        <end position="50"/>
    </location>
</feature>
<dbReference type="GO" id="GO:0005730">
    <property type="term" value="C:nucleolus"/>
    <property type="evidence" value="ECO:0007669"/>
    <property type="project" value="UniProtKB-SubCell"/>
</dbReference>
<evidence type="ECO:0000256" key="24">
    <source>
        <dbReference type="ARBA" id="ARBA00079945"/>
    </source>
</evidence>
<evidence type="ECO:0000256" key="16">
    <source>
        <dbReference type="ARBA" id="ARBA00022833"/>
    </source>
</evidence>
<keyword evidence="15" id="KW-0833">Ubl conjugation pathway</keyword>
<evidence type="ECO:0000256" key="5">
    <source>
        <dbReference type="ARBA" id="ARBA00004642"/>
    </source>
</evidence>
<accession>A0A5E4AN75</accession>
<dbReference type="GO" id="GO:0061630">
    <property type="term" value="F:ubiquitin protein ligase activity"/>
    <property type="evidence" value="ECO:0007669"/>
    <property type="project" value="UniProtKB-EC"/>
</dbReference>
<dbReference type="SMART" id="SM00184">
    <property type="entry name" value="RING"/>
    <property type="match status" value="1"/>
</dbReference>
<evidence type="ECO:0000256" key="17">
    <source>
        <dbReference type="ARBA" id="ARBA00022843"/>
    </source>
</evidence>
<evidence type="ECO:0000256" key="15">
    <source>
        <dbReference type="ARBA" id="ARBA00022786"/>
    </source>
</evidence>
<dbReference type="PANTHER" id="PTHR46569:SF1">
    <property type="entry name" value="E3 UBIQUITIN-PROTEIN LIGASE RFWD3-RELATED"/>
    <property type="match status" value="1"/>
</dbReference>
<evidence type="ECO:0000256" key="1">
    <source>
        <dbReference type="ARBA" id="ARBA00000900"/>
    </source>
</evidence>
<dbReference type="Proteomes" id="UP000335636">
    <property type="component" value="Unassembled WGS sequence"/>
</dbReference>
<dbReference type="InterPro" id="IPR001841">
    <property type="entry name" value="Znf_RING"/>
</dbReference>
<keyword evidence="14 25" id="KW-0863">Zinc-finger</keyword>
<dbReference type="Pfam" id="PF13639">
    <property type="entry name" value="zf-RING_2"/>
    <property type="match status" value="1"/>
</dbReference>
<evidence type="ECO:0000256" key="25">
    <source>
        <dbReference type="PROSITE-ProRule" id="PRU00175"/>
    </source>
</evidence>
<keyword evidence="17" id="KW-0832">Ubl conjugation</keyword>
<dbReference type="InterPro" id="IPR013083">
    <property type="entry name" value="Znf_RING/FYVE/PHD"/>
</dbReference>
<dbReference type="GO" id="GO:0005654">
    <property type="term" value="C:nucleoplasm"/>
    <property type="evidence" value="ECO:0007669"/>
    <property type="project" value="UniProtKB-SubCell"/>
</dbReference>
<dbReference type="EMBL" id="CABDUW010000094">
    <property type="protein sequence ID" value="VTJ58119.1"/>
    <property type="molecule type" value="Genomic_DNA"/>
</dbReference>
<keyword evidence="19" id="KW-0234">DNA repair</keyword>
<name>A0A5E4AN75_MARMO</name>
<comment type="subunit">
    <text evidence="22">Interacts (via PIP-box) with PCNA. Binds TRAF1, TRAF2, TRAF3, TRAF5 and TRAF6 is part of the receptor-TRAF signaling complex. May interact with CYLD; the C-terminus interacts with CYLD, however the interaction was not detected with the full-length protein. Interacts with POLK and POLN. Interacts with UIMC1.</text>
</comment>
<comment type="catalytic activity">
    <reaction evidence="1">
        <text>S-ubiquitinyl-[E2 ubiquitin-conjugating enzyme]-L-cysteine + [acceptor protein]-L-lysine = [E2 ubiquitin-conjugating enzyme]-L-cysteine + N(6)-ubiquitinyl-[acceptor protein]-L-lysine.</text>
        <dbReference type="EC" id="2.3.2.27"/>
    </reaction>
</comment>
<evidence type="ECO:0000256" key="11">
    <source>
        <dbReference type="ARBA" id="ARBA00022723"/>
    </source>
</evidence>
<proteinExistence type="inferred from homology"/>
<evidence type="ECO:0000256" key="18">
    <source>
        <dbReference type="ARBA" id="ARBA00023054"/>
    </source>
</evidence>
<dbReference type="SUPFAM" id="SSF46579">
    <property type="entry name" value="Prefoldin"/>
    <property type="match status" value="1"/>
</dbReference>
<organism evidence="29 30">
    <name type="scientific">Marmota monax</name>
    <name type="common">Woodchuck</name>
    <dbReference type="NCBI Taxonomy" id="9995"/>
    <lineage>
        <taxon>Eukaryota</taxon>
        <taxon>Metazoa</taxon>
        <taxon>Chordata</taxon>
        <taxon>Craniata</taxon>
        <taxon>Vertebrata</taxon>
        <taxon>Euteleostomi</taxon>
        <taxon>Mammalia</taxon>
        <taxon>Eutheria</taxon>
        <taxon>Euarchontoglires</taxon>
        <taxon>Glires</taxon>
        <taxon>Rodentia</taxon>
        <taxon>Sciuromorpha</taxon>
        <taxon>Sciuridae</taxon>
        <taxon>Xerinae</taxon>
        <taxon>Marmotini</taxon>
        <taxon>Marmota</taxon>
    </lineage>
</organism>
<keyword evidence="13" id="KW-0227">DNA damage</keyword>
<evidence type="ECO:0000256" key="23">
    <source>
        <dbReference type="ARBA" id="ARBA00068429"/>
    </source>
</evidence>
<evidence type="ECO:0000256" key="13">
    <source>
        <dbReference type="ARBA" id="ARBA00022763"/>
    </source>
</evidence>
<reference evidence="28" key="2">
    <citation type="submission" date="2020-08" db="EMBL/GenBank/DDBJ databases">
        <authorList>
            <person name="Shumante A."/>
            <person name="Zimin A.V."/>
            <person name="Puiu D."/>
            <person name="Salzberg S.L."/>
        </authorList>
    </citation>
    <scope>NUCLEOTIDE SEQUENCE</scope>
    <source>
        <strain evidence="28">WC2-LM</strain>
        <tissue evidence="28">Liver</tissue>
    </source>
</reference>
<protein>
    <recommendedName>
        <fullName evidence="23">E3 ubiquitin-protein ligase TRAIP</fullName>
        <ecNumber evidence="7">2.3.2.27</ecNumber>
    </recommendedName>
    <alternativeName>
        <fullName evidence="24">TRAF-interacting protein</fullName>
    </alternativeName>
</protein>
<keyword evidence="30" id="KW-1185">Reference proteome</keyword>
<evidence type="ECO:0000256" key="21">
    <source>
        <dbReference type="ARBA" id="ARBA00061509"/>
    </source>
</evidence>
<dbReference type="GO" id="GO:0048471">
    <property type="term" value="C:perinuclear region of cytoplasm"/>
    <property type="evidence" value="ECO:0007669"/>
    <property type="project" value="UniProtKB-SubCell"/>
</dbReference>
<sequence>MPLRALCTICSDFFDHSRDVAAIHCGHTFHLQCLIQWFETAPSRTCPQCRIQVGKRTIINKLFFDLAQEEESVLDAEFLKNELDNIRAQLSQKEREKRDSQVIIDTLRDTLEERNTTVESLQKALGKAEMLCSTLKKQMKFLEQQQDETKQAQEEARRLRSKMKTMEQIEILLQSQWPEVEEMIRDMGVGQSAVEQLAVYCVSLKKEYENLKEARKASGELANKLRKDLVSSKSKLQTVYSELDQAKLELRVAQKDLQNAEKEITSLKKKLMMLQETLNLPPVASETVNRLVLESPAPVEMLDLKLHRPSFSDDVDLDASFNVDTPQTQPSNSQHGHSKRLCLEKAHSPVQDILKKMPRGPKQKSQLSLGAQHCAREPDEDLAGAFPVFIRNAVLGQKQPKRAIAESCRSPDVVRIGFDGLGGRTKFIQPTNTAMIHPLPVKPKTKAKQRVRVRTINPSSQAMLDTVLWQ</sequence>
<keyword evidence="11" id="KW-0479">Metal-binding</keyword>
<evidence type="ECO:0000256" key="22">
    <source>
        <dbReference type="ARBA" id="ARBA00065918"/>
    </source>
</evidence>
<dbReference type="InterPro" id="IPR052639">
    <property type="entry name" value="TRAIP_ubiq-protein_ligase"/>
</dbReference>
<keyword evidence="9" id="KW-0963">Cytoplasm</keyword>
<evidence type="ECO:0000256" key="2">
    <source>
        <dbReference type="ARBA" id="ARBA00004286"/>
    </source>
</evidence>
<evidence type="ECO:0000313" key="29">
    <source>
        <dbReference type="EMBL" id="VTJ58119.1"/>
    </source>
</evidence>
<comment type="similarity">
    <text evidence="21">Belongs to the TRAIP family.</text>
</comment>
<evidence type="ECO:0000256" key="19">
    <source>
        <dbReference type="ARBA" id="ARBA00023204"/>
    </source>
</evidence>
<evidence type="ECO:0000256" key="20">
    <source>
        <dbReference type="ARBA" id="ARBA00023242"/>
    </source>
</evidence>
<dbReference type="PANTHER" id="PTHR46569">
    <property type="entry name" value="E3 UBIQUITIN-PROTEIN LIGASE TRAIP"/>
    <property type="match status" value="1"/>
</dbReference>
<dbReference type="GO" id="GO:0008270">
    <property type="term" value="F:zinc ion binding"/>
    <property type="evidence" value="ECO:0007669"/>
    <property type="project" value="UniProtKB-KW"/>
</dbReference>
<reference evidence="29 30" key="1">
    <citation type="submission" date="2019-04" db="EMBL/GenBank/DDBJ databases">
        <authorList>
            <person name="Alioto T."/>
            <person name="Alioto T."/>
        </authorList>
    </citation>
    <scope>NUCLEOTIDE SEQUENCE [LARGE SCALE GENOMIC DNA]</scope>
</reference>
<evidence type="ECO:0000256" key="10">
    <source>
        <dbReference type="ARBA" id="ARBA00022679"/>
    </source>
</evidence>
<feature type="coiled-coil region" evidence="26">
    <location>
        <begin position="76"/>
        <end position="169"/>
    </location>
</feature>
<dbReference type="GO" id="GO:0007165">
    <property type="term" value="P:signal transduction"/>
    <property type="evidence" value="ECO:0007669"/>
    <property type="project" value="UniProtKB-ARBA"/>
</dbReference>
<evidence type="ECO:0000256" key="9">
    <source>
        <dbReference type="ARBA" id="ARBA00022490"/>
    </source>
</evidence>
<evidence type="ECO:0000313" key="28">
    <source>
        <dbReference type="EMBL" id="KAF7475693.1"/>
    </source>
</evidence>
<dbReference type="AlphaFoldDB" id="A0A5E4AN75"/>
<evidence type="ECO:0000256" key="8">
    <source>
        <dbReference type="ARBA" id="ARBA00022454"/>
    </source>
</evidence>
<gene>
    <name evidence="28" type="ORF">GHT09_013438</name>
    <name evidence="29" type="ORF">MONAX_5E031420</name>
</gene>
<feature type="coiled-coil region" evidence="26">
    <location>
        <begin position="194"/>
        <end position="277"/>
    </location>
</feature>
<dbReference type="Gene3D" id="3.30.40.10">
    <property type="entry name" value="Zinc/RING finger domain, C3HC4 (zinc finger)"/>
    <property type="match status" value="1"/>
</dbReference>
<dbReference type="GO" id="GO:0016567">
    <property type="term" value="P:protein ubiquitination"/>
    <property type="evidence" value="ECO:0007669"/>
    <property type="project" value="UniProtKB-ARBA"/>
</dbReference>
<evidence type="ECO:0000256" key="4">
    <source>
        <dbReference type="ARBA" id="ARBA00004604"/>
    </source>
</evidence>
<evidence type="ECO:0000256" key="7">
    <source>
        <dbReference type="ARBA" id="ARBA00012483"/>
    </source>
</evidence>
<evidence type="ECO:0000259" key="27">
    <source>
        <dbReference type="PROSITE" id="PS50089"/>
    </source>
</evidence>
<dbReference type="GO" id="GO:0006281">
    <property type="term" value="P:DNA repair"/>
    <property type="evidence" value="ECO:0007669"/>
    <property type="project" value="UniProtKB-KW"/>
</dbReference>
<evidence type="ECO:0000256" key="6">
    <source>
        <dbReference type="ARBA" id="ARBA00004906"/>
    </source>
</evidence>
<keyword evidence="20" id="KW-0539">Nucleus</keyword>
<dbReference type="CDD" id="cd16480">
    <property type="entry name" value="RING-H2_TRAIP"/>
    <property type="match status" value="1"/>
</dbReference>
<dbReference type="EC" id="2.3.2.27" evidence="7"/>
<dbReference type="GO" id="GO:0031297">
    <property type="term" value="P:replication fork processing"/>
    <property type="evidence" value="ECO:0007669"/>
    <property type="project" value="TreeGrafter"/>
</dbReference>
<keyword evidence="16" id="KW-0862">Zinc</keyword>
<dbReference type="SUPFAM" id="SSF57850">
    <property type="entry name" value="RING/U-box"/>
    <property type="match status" value="1"/>
</dbReference>
<dbReference type="PROSITE" id="PS50089">
    <property type="entry name" value="ZF_RING_2"/>
    <property type="match status" value="1"/>
</dbReference>
<keyword evidence="18 26" id="KW-0175">Coiled coil</keyword>
<dbReference type="EMBL" id="WJEC01002972">
    <property type="protein sequence ID" value="KAF7475693.1"/>
    <property type="molecule type" value="Genomic_DNA"/>
</dbReference>
<dbReference type="FunFam" id="3.30.40.10:FF:000431">
    <property type="entry name" value="E3 ubiquitin-protein ligase TRAIP"/>
    <property type="match status" value="1"/>
</dbReference>
<keyword evidence="8" id="KW-0158">Chromosome</keyword>
<comment type="pathway">
    <text evidence="6">Protein modification; protein ubiquitination.</text>
</comment>
<dbReference type="Proteomes" id="UP000662637">
    <property type="component" value="Unassembled WGS sequence"/>
</dbReference>
<evidence type="ECO:0000256" key="14">
    <source>
        <dbReference type="ARBA" id="ARBA00022771"/>
    </source>
</evidence>